<name>A0AB39HLV0_9BACI</name>
<dbReference type="RefSeq" id="WP_368652115.1">
    <property type="nucleotide sequence ID" value="NZ_CP162599.1"/>
</dbReference>
<evidence type="ECO:0000313" key="1">
    <source>
        <dbReference type="EMBL" id="XDK31388.1"/>
    </source>
</evidence>
<gene>
    <name evidence="1" type="primary">yqfC</name>
    <name evidence="1" type="ORF">AB4Y30_10130</name>
</gene>
<dbReference type="InterPro" id="IPR022477">
    <property type="entry name" value="Spore_YqfC"/>
</dbReference>
<accession>A0AB39HLV0</accession>
<sequence length="95" mass="11027">MKKIWTQFQSTMLKTFDLPADFIQNTPKVTMIGTQQVIIENHHGLHHFTEQQVQIKANQHIFLINGNDLELKLIHPEVIIITGIIHEIKTMSEND</sequence>
<dbReference type="NCBIfam" id="TIGR02856">
    <property type="entry name" value="spore_yqfC"/>
    <property type="match status" value="1"/>
</dbReference>
<organism evidence="1">
    <name type="scientific">Ornithinibacillus sp. 4-3</name>
    <dbReference type="NCBI Taxonomy" id="3231488"/>
    <lineage>
        <taxon>Bacteria</taxon>
        <taxon>Bacillati</taxon>
        <taxon>Bacillota</taxon>
        <taxon>Bacilli</taxon>
        <taxon>Bacillales</taxon>
        <taxon>Bacillaceae</taxon>
        <taxon>Ornithinibacillus</taxon>
    </lineage>
</organism>
<dbReference type="InterPro" id="IPR022476">
    <property type="entry name" value="Spore_YabP/YqfC"/>
</dbReference>
<proteinExistence type="predicted"/>
<dbReference type="AlphaFoldDB" id="A0AB39HLV0"/>
<reference evidence="1" key="1">
    <citation type="submission" date="2024-07" db="EMBL/GenBank/DDBJ databases">
        <title>Halotolerant mesophilic bacterium Ornithinibacillus sp. 4-3, sp. nov., isolated from soil.</title>
        <authorList>
            <person name="Sidarenka A.V."/>
            <person name="Guliayeva D.E."/>
            <person name="Leanovich S.I."/>
            <person name="Hileuskaya K.S."/>
            <person name="Akhremchuk A.E."/>
            <person name="Sikolenko M.A."/>
            <person name="Valentovich L.N."/>
        </authorList>
    </citation>
    <scope>NUCLEOTIDE SEQUENCE</scope>
    <source>
        <strain evidence="1">4-3</strain>
    </source>
</reference>
<dbReference type="Pfam" id="PF07873">
    <property type="entry name" value="YabP"/>
    <property type="match status" value="1"/>
</dbReference>
<dbReference type="EMBL" id="CP162599">
    <property type="protein sequence ID" value="XDK31388.1"/>
    <property type="molecule type" value="Genomic_DNA"/>
</dbReference>
<protein>
    <submittedName>
        <fullName evidence="1">Sporulation protein YqfC</fullName>
    </submittedName>
</protein>